<comment type="similarity">
    <text evidence="1 2">Belongs to the anti-sigma-factor antagonist family.</text>
</comment>
<gene>
    <name evidence="4" type="ORF">E4100_01600</name>
</gene>
<sequence>MALQTKVEYNYDEEKWVFKPIGEIDIYTSNEFRDNVLKAYEKKNADLVIDGEHLEYIDSTGLGALIGLLKIMQDTPYKIYIENIKPNIRKLFDITKLDSLFIFRGESDEQ</sequence>
<evidence type="ECO:0000256" key="2">
    <source>
        <dbReference type="RuleBase" id="RU003749"/>
    </source>
</evidence>
<reference evidence="4 5" key="1">
    <citation type="submission" date="2019-03" db="EMBL/GenBank/DDBJ databases">
        <title>Draft genome sequence data and analysis of a Fermenting Bacterium, Soehngenia longevitae strain 1933PT, isolated from petroleum reservoir in Azerbaijan.</title>
        <authorList>
            <person name="Grouzdev D.S."/>
            <person name="Bidzhieva S.K."/>
            <person name="Sokolova D.S."/>
            <person name="Tourova T.P."/>
            <person name="Poltaraus A.B."/>
            <person name="Nazina T.N."/>
        </authorList>
    </citation>
    <scope>NUCLEOTIDE SEQUENCE [LARGE SCALE GENOMIC DNA]</scope>
    <source>
        <strain evidence="4 5">1933P</strain>
    </source>
</reference>
<dbReference type="RefSeq" id="WP_135270195.1">
    <property type="nucleotide sequence ID" value="NZ_SRIB01000002.1"/>
</dbReference>
<evidence type="ECO:0000313" key="5">
    <source>
        <dbReference type="Proteomes" id="UP000298381"/>
    </source>
</evidence>
<dbReference type="Gene3D" id="3.30.750.24">
    <property type="entry name" value="STAS domain"/>
    <property type="match status" value="1"/>
</dbReference>
<evidence type="ECO:0000313" key="4">
    <source>
        <dbReference type="EMBL" id="TFZ41297.1"/>
    </source>
</evidence>
<dbReference type="AlphaFoldDB" id="A0A4Z0D8T2"/>
<feature type="domain" description="STAS" evidence="3">
    <location>
        <begin position="17"/>
        <end position="110"/>
    </location>
</feature>
<evidence type="ECO:0000259" key="3">
    <source>
        <dbReference type="PROSITE" id="PS50801"/>
    </source>
</evidence>
<accession>A0A4Z0D8T2</accession>
<dbReference type="InterPro" id="IPR002645">
    <property type="entry name" value="STAS_dom"/>
</dbReference>
<dbReference type="NCBIfam" id="TIGR00377">
    <property type="entry name" value="ant_ant_sig"/>
    <property type="match status" value="1"/>
</dbReference>
<proteinExistence type="inferred from homology"/>
<dbReference type="InterPro" id="IPR003658">
    <property type="entry name" value="Anti-sigma_ant"/>
</dbReference>
<dbReference type="PROSITE" id="PS50801">
    <property type="entry name" value="STAS"/>
    <property type="match status" value="1"/>
</dbReference>
<evidence type="ECO:0000256" key="1">
    <source>
        <dbReference type="ARBA" id="ARBA00009013"/>
    </source>
</evidence>
<dbReference type="Proteomes" id="UP000298381">
    <property type="component" value="Unassembled WGS sequence"/>
</dbReference>
<dbReference type="SUPFAM" id="SSF52091">
    <property type="entry name" value="SpoIIaa-like"/>
    <property type="match status" value="1"/>
</dbReference>
<organism evidence="4 5">
    <name type="scientific">Soehngenia longivitae</name>
    <dbReference type="NCBI Taxonomy" id="2562294"/>
    <lineage>
        <taxon>Bacteria</taxon>
        <taxon>Bacillati</taxon>
        <taxon>Bacillota</taxon>
        <taxon>Tissierellia</taxon>
        <taxon>Tissierellales</taxon>
        <taxon>Tissierellaceae</taxon>
        <taxon>Soehngenia</taxon>
    </lineage>
</organism>
<comment type="caution">
    <text evidence="4">The sequence shown here is derived from an EMBL/GenBank/DDBJ whole genome shotgun (WGS) entry which is preliminary data.</text>
</comment>
<dbReference type="Pfam" id="PF01740">
    <property type="entry name" value="STAS"/>
    <property type="match status" value="1"/>
</dbReference>
<dbReference type="PANTHER" id="PTHR33495">
    <property type="entry name" value="ANTI-SIGMA FACTOR ANTAGONIST TM_1081-RELATED-RELATED"/>
    <property type="match status" value="1"/>
</dbReference>
<dbReference type="OrthoDB" id="9793697at2"/>
<dbReference type="PANTHER" id="PTHR33495:SF2">
    <property type="entry name" value="ANTI-SIGMA FACTOR ANTAGONIST TM_1081-RELATED"/>
    <property type="match status" value="1"/>
</dbReference>
<dbReference type="InterPro" id="IPR036513">
    <property type="entry name" value="STAS_dom_sf"/>
</dbReference>
<name>A0A4Z0D8T2_9FIRM</name>
<protein>
    <recommendedName>
        <fullName evidence="2">Anti-sigma factor antagonist</fullName>
    </recommendedName>
</protein>
<dbReference type="CDD" id="cd07043">
    <property type="entry name" value="STAS_anti-anti-sigma_factors"/>
    <property type="match status" value="1"/>
</dbReference>
<dbReference type="EMBL" id="SRIB01000002">
    <property type="protein sequence ID" value="TFZ41297.1"/>
    <property type="molecule type" value="Genomic_DNA"/>
</dbReference>
<keyword evidence="5" id="KW-1185">Reference proteome</keyword>
<dbReference type="GO" id="GO:0043856">
    <property type="term" value="F:anti-sigma factor antagonist activity"/>
    <property type="evidence" value="ECO:0007669"/>
    <property type="project" value="InterPro"/>
</dbReference>